<evidence type="ECO:0000256" key="3">
    <source>
        <dbReference type="ARBA" id="ARBA00029447"/>
    </source>
</evidence>
<comment type="similarity">
    <text evidence="3">Belongs to the methyl-accepting chemotaxis (MCP) protein family.</text>
</comment>
<dbReference type="HOGENOM" id="CLU_000445_107_20_5"/>
<dbReference type="PROSITE" id="PS50111">
    <property type="entry name" value="CHEMOTAXIS_TRANSDUC_2"/>
    <property type="match status" value="1"/>
</dbReference>
<feature type="transmembrane region" description="Helical" evidence="6">
    <location>
        <begin position="12"/>
        <end position="31"/>
    </location>
</feature>
<dbReference type="SUPFAM" id="SSF58104">
    <property type="entry name" value="Methyl-accepting chemotaxis protein (MCP) signaling domain"/>
    <property type="match status" value="1"/>
</dbReference>
<evidence type="ECO:0000256" key="2">
    <source>
        <dbReference type="ARBA" id="ARBA00022500"/>
    </source>
</evidence>
<dbReference type="Pfam" id="PF00672">
    <property type="entry name" value="HAMP"/>
    <property type="match status" value="1"/>
</dbReference>
<protein>
    <submittedName>
        <fullName evidence="9">Methyl-accepting chemotaxis sensory transducer</fullName>
    </submittedName>
</protein>
<dbReference type="AlphaFoldDB" id="F1Z597"/>
<name>F1Z597_9SPHN</name>
<dbReference type="Proteomes" id="UP000004728">
    <property type="component" value="Unassembled WGS sequence"/>
</dbReference>
<feature type="domain" description="Methyl-accepting transducer" evidence="7">
    <location>
        <begin position="320"/>
        <end position="549"/>
    </location>
</feature>
<keyword evidence="6" id="KW-1133">Transmembrane helix</keyword>
<dbReference type="FunFam" id="1.10.287.950:FF:000001">
    <property type="entry name" value="Methyl-accepting chemotaxis sensory transducer"/>
    <property type="match status" value="1"/>
</dbReference>
<dbReference type="RefSeq" id="WP_008069409.1">
    <property type="nucleotide sequence ID" value="NZ_AQWK01000005.1"/>
</dbReference>
<dbReference type="GO" id="GO:0004888">
    <property type="term" value="F:transmembrane signaling receptor activity"/>
    <property type="evidence" value="ECO:0007669"/>
    <property type="project" value="InterPro"/>
</dbReference>
<keyword evidence="4" id="KW-0807">Transducer</keyword>
<comment type="caution">
    <text evidence="9">The sequence shown here is derived from an EMBL/GenBank/DDBJ whole genome shotgun (WGS) entry which is preliminary data.</text>
</comment>
<dbReference type="CDD" id="cd11386">
    <property type="entry name" value="MCP_signal"/>
    <property type="match status" value="1"/>
</dbReference>
<keyword evidence="6" id="KW-0812">Transmembrane</keyword>
<keyword evidence="2" id="KW-0145">Chemotaxis</keyword>
<reference evidence="9 10" key="1">
    <citation type="journal article" date="2012" name="J. Bacteriol.">
        <title>Draft Genome Sequence of Novosphingobium nitrogenifigens Y88T.</title>
        <authorList>
            <person name="Strabala T.J."/>
            <person name="Macdonald L."/>
            <person name="Liu V."/>
            <person name="Smit A.M."/>
        </authorList>
    </citation>
    <scope>NUCLEOTIDE SEQUENCE [LARGE SCALE GENOMIC DNA]</scope>
    <source>
        <strain evidence="9 10">DSM 19370</strain>
    </source>
</reference>
<keyword evidence="10" id="KW-1185">Reference proteome</keyword>
<evidence type="ECO:0000313" key="9">
    <source>
        <dbReference type="EMBL" id="EGD60275.1"/>
    </source>
</evidence>
<gene>
    <name evidence="9" type="ORF">Y88_2149</name>
</gene>
<dbReference type="SMART" id="SM00304">
    <property type="entry name" value="HAMP"/>
    <property type="match status" value="3"/>
</dbReference>
<evidence type="ECO:0000256" key="1">
    <source>
        <dbReference type="ARBA" id="ARBA00004370"/>
    </source>
</evidence>
<comment type="subcellular location">
    <subcellularLocation>
        <location evidence="1">Membrane</location>
    </subcellularLocation>
</comment>
<dbReference type="InterPro" id="IPR004090">
    <property type="entry name" value="Chemotax_Me-accpt_rcpt"/>
</dbReference>
<dbReference type="InParanoid" id="F1Z597"/>
<dbReference type="Gene3D" id="1.10.287.950">
    <property type="entry name" value="Methyl-accepting chemotaxis protein"/>
    <property type="match status" value="1"/>
</dbReference>
<evidence type="ECO:0000256" key="4">
    <source>
        <dbReference type="PROSITE-ProRule" id="PRU00284"/>
    </source>
</evidence>
<evidence type="ECO:0000259" key="8">
    <source>
        <dbReference type="PROSITE" id="PS50885"/>
    </source>
</evidence>
<evidence type="ECO:0000256" key="6">
    <source>
        <dbReference type="SAM" id="Phobius"/>
    </source>
</evidence>
<dbReference type="OrthoDB" id="5292010at2"/>
<dbReference type="PROSITE" id="PS50885">
    <property type="entry name" value="HAMP"/>
    <property type="match status" value="2"/>
</dbReference>
<dbReference type="PRINTS" id="PR00260">
    <property type="entry name" value="CHEMTRNSDUCR"/>
</dbReference>
<dbReference type="PANTHER" id="PTHR43531">
    <property type="entry name" value="PROTEIN ICFG"/>
    <property type="match status" value="1"/>
</dbReference>
<dbReference type="SMART" id="SM00283">
    <property type="entry name" value="MA"/>
    <property type="match status" value="1"/>
</dbReference>
<dbReference type="PANTHER" id="PTHR43531:SF11">
    <property type="entry name" value="METHYL-ACCEPTING CHEMOTAXIS PROTEIN 3"/>
    <property type="match status" value="1"/>
</dbReference>
<dbReference type="GO" id="GO:0007165">
    <property type="term" value="P:signal transduction"/>
    <property type="evidence" value="ECO:0007669"/>
    <property type="project" value="UniProtKB-KW"/>
</dbReference>
<feature type="transmembrane region" description="Helical" evidence="6">
    <location>
        <begin position="179"/>
        <end position="201"/>
    </location>
</feature>
<dbReference type="GO" id="GO:0006935">
    <property type="term" value="P:chemotaxis"/>
    <property type="evidence" value="ECO:0007669"/>
    <property type="project" value="UniProtKB-KW"/>
</dbReference>
<dbReference type="eggNOG" id="COG0840">
    <property type="taxonomic scope" value="Bacteria"/>
</dbReference>
<proteinExistence type="inferred from homology"/>
<dbReference type="EMBL" id="AEWJ01000023">
    <property type="protein sequence ID" value="EGD60275.1"/>
    <property type="molecule type" value="Genomic_DNA"/>
</dbReference>
<evidence type="ECO:0000259" key="7">
    <source>
        <dbReference type="PROSITE" id="PS50111"/>
    </source>
</evidence>
<dbReference type="Pfam" id="PF00015">
    <property type="entry name" value="MCPsignal"/>
    <property type="match status" value="1"/>
</dbReference>
<evidence type="ECO:0000313" key="10">
    <source>
        <dbReference type="Proteomes" id="UP000004728"/>
    </source>
</evidence>
<feature type="region of interest" description="Disordered" evidence="5">
    <location>
        <begin position="569"/>
        <end position="599"/>
    </location>
</feature>
<feature type="domain" description="HAMP" evidence="8">
    <location>
        <begin position="207"/>
        <end position="260"/>
    </location>
</feature>
<dbReference type="GO" id="GO:0016020">
    <property type="term" value="C:membrane"/>
    <property type="evidence" value="ECO:0007669"/>
    <property type="project" value="UniProtKB-SubCell"/>
</dbReference>
<dbReference type="InterPro" id="IPR003660">
    <property type="entry name" value="HAMP_dom"/>
</dbReference>
<dbReference type="InterPro" id="IPR004089">
    <property type="entry name" value="MCPsignal_dom"/>
</dbReference>
<accession>F1Z597</accession>
<sequence length="599" mass="64193">MIGERARLAARVMIAMLLAGIVLATVVFYEMRYGGPISQRVALQDELVADVLPPPAFMVESYLDVALAIRDPDHAGPVIDELKSRRSEFEARKVYWHNAPVAAELRPDLDAVLTAADTFWQIVDTHVLPSLAAHDRAGMERAFEFELTPAYHAQRDQVHKLVALASTLHERERIYDERVVIAALAFLAFMGCTSVAVILYAKRWIERIVLGPLITTAETIHAMADGDNGIAIGGTERGDEIGVMARAMEVFQAAGKAREQATADREHAIGELSTALSHLASKDLEYKLFDAFPPEYEMLRGDFNAAVESLAAALRSVRVGAANVTGSIAEIRAAADDLSQRNEQQAARVAESGSAMNSVTASVRETAQGAAKVRSAMEAVHREANDGGHVVRDAVAAMAAIEQSSQEIAQIINVIDGIAFQTNLLALNAGVEAARAGEVGKGFAVVATEVRALAQRSAAAAQDIKGLITNSGQQVEAGVELVGRTGEKLGGIVERIADISDLVTEIAAAADRQAGSLEQVNVAVGEMDMMTQQNAAMVEQSSASTASLSAEAERLSQLVRTFRTRDVQNRPAHVAQPGRLRRTSALEEEREPVRLAVAS</sequence>
<evidence type="ECO:0000256" key="5">
    <source>
        <dbReference type="SAM" id="MobiDB-lite"/>
    </source>
</evidence>
<keyword evidence="6" id="KW-0472">Membrane</keyword>
<dbReference type="SUPFAM" id="SSF158472">
    <property type="entry name" value="HAMP domain-like"/>
    <property type="match status" value="1"/>
</dbReference>
<dbReference type="FunCoup" id="F1Z597">
    <property type="interactions" value="254"/>
</dbReference>
<dbReference type="InterPro" id="IPR051310">
    <property type="entry name" value="MCP_chemotaxis"/>
</dbReference>
<feature type="compositionally biased region" description="Basic and acidic residues" evidence="5">
    <location>
        <begin position="584"/>
        <end position="593"/>
    </location>
</feature>
<organism evidence="9 10">
    <name type="scientific">Novosphingobium nitrogenifigens DSM 19370</name>
    <dbReference type="NCBI Taxonomy" id="983920"/>
    <lineage>
        <taxon>Bacteria</taxon>
        <taxon>Pseudomonadati</taxon>
        <taxon>Pseudomonadota</taxon>
        <taxon>Alphaproteobacteria</taxon>
        <taxon>Sphingomonadales</taxon>
        <taxon>Sphingomonadaceae</taxon>
        <taxon>Novosphingobium</taxon>
    </lineage>
</organism>
<dbReference type="Gene3D" id="1.10.8.500">
    <property type="entry name" value="HAMP domain in histidine kinase"/>
    <property type="match status" value="1"/>
</dbReference>
<dbReference type="STRING" id="983920.Y88_2149"/>
<feature type="domain" description="HAMP" evidence="8">
    <location>
        <begin position="267"/>
        <end position="315"/>
    </location>
</feature>